<keyword evidence="1" id="KW-0472">Membrane</keyword>
<keyword evidence="3" id="KW-0378">Hydrolase</keyword>
<evidence type="ECO:0000313" key="3">
    <source>
        <dbReference type="EMBL" id="NYA71089.1"/>
    </source>
</evidence>
<dbReference type="EMBL" id="JACBJI010000003">
    <property type="protein sequence ID" value="NYA71089.1"/>
    <property type="molecule type" value="Genomic_DNA"/>
</dbReference>
<proteinExistence type="predicted"/>
<keyword evidence="1" id="KW-0812">Transmembrane</keyword>
<dbReference type="PANTHER" id="PTHR12277">
    <property type="entry name" value="ALPHA/BETA HYDROLASE DOMAIN-CONTAINING PROTEIN"/>
    <property type="match status" value="1"/>
</dbReference>
<accession>A0A7Y9C645</accession>
<dbReference type="Proteomes" id="UP000535020">
    <property type="component" value="Unassembled WGS sequence"/>
</dbReference>
<dbReference type="GO" id="GO:0016787">
    <property type="term" value="F:hydrolase activity"/>
    <property type="evidence" value="ECO:0007669"/>
    <property type="project" value="UniProtKB-KW"/>
</dbReference>
<sequence>MRKLRIFLYVIVGLLTLHVSVLTVLYFFQEKLIFHAPERLAADYKFDYTSSFEEINIATSGNVSLNGLLFHAQKPAKGLVFYLHGNGGSLEGWGYMSEVYTKLGYDLFILDYRSYGKSGGDITSMDEFLEDVRTAYKYMAKRYPEDEITVVGFSIGTGPAAWLASEEHPKNLILQAPYYDLASVAIKRFPMVPMFLLRYNFTTSDYLKNVKCPIYMFHGTADKVVVYENSVKIKAENPKVKFYSIKNLGHIRFNDDLEYQSRLAEILN</sequence>
<feature type="domain" description="Serine aminopeptidase S33" evidence="2">
    <location>
        <begin position="75"/>
        <end position="184"/>
    </location>
</feature>
<dbReference type="Pfam" id="PF12146">
    <property type="entry name" value="Hydrolase_4"/>
    <property type="match status" value="1"/>
</dbReference>
<keyword evidence="4" id="KW-1185">Reference proteome</keyword>
<gene>
    <name evidence="3" type="ORF">HZF10_09175</name>
</gene>
<dbReference type="PANTHER" id="PTHR12277:SF81">
    <property type="entry name" value="PROTEIN ABHD13"/>
    <property type="match status" value="1"/>
</dbReference>
<dbReference type="SUPFAM" id="SSF53474">
    <property type="entry name" value="alpha/beta-Hydrolases"/>
    <property type="match status" value="1"/>
</dbReference>
<dbReference type="InterPro" id="IPR029058">
    <property type="entry name" value="AB_hydrolase_fold"/>
</dbReference>
<feature type="transmembrane region" description="Helical" evidence="1">
    <location>
        <begin position="7"/>
        <end position="28"/>
    </location>
</feature>
<dbReference type="RefSeq" id="WP_176005897.1">
    <property type="nucleotide sequence ID" value="NZ_JABWMI010000010.1"/>
</dbReference>
<protein>
    <submittedName>
        <fullName evidence="3">Alpha/beta hydrolase</fullName>
    </submittedName>
</protein>
<name>A0A7Y9C645_9FLAO</name>
<evidence type="ECO:0000256" key="1">
    <source>
        <dbReference type="SAM" id="Phobius"/>
    </source>
</evidence>
<evidence type="ECO:0000259" key="2">
    <source>
        <dbReference type="Pfam" id="PF12146"/>
    </source>
</evidence>
<dbReference type="Gene3D" id="3.40.50.1820">
    <property type="entry name" value="alpha/beta hydrolase"/>
    <property type="match status" value="1"/>
</dbReference>
<dbReference type="AlphaFoldDB" id="A0A7Y9C645"/>
<organism evidence="3 4">
    <name type="scientific">Flavobacterium agri</name>
    <dbReference type="NCBI Taxonomy" id="2743471"/>
    <lineage>
        <taxon>Bacteria</taxon>
        <taxon>Pseudomonadati</taxon>
        <taxon>Bacteroidota</taxon>
        <taxon>Flavobacteriia</taxon>
        <taxon>Flavobacteriales</taxon>
        <taxon>Flavobacteriaceae</taxon>
        <taxon>Flavobacterium</taxon>
    </lineage>
</organism>
<comment type="caution">
    <text evidence="3">The sequence shown here is derived from an EMBL/GenBank/DDBJ whole genome shotgun (WGS) entry which is preliminary data.</text>
</comment>
<dbReference type="InterPro" id="IPR022742">
    <property type="entry name" value="Hydrolase_4"/>
</dbReference>
<keyword evidence="1" id="KW-1133">Transmembrane helix</keyword>
<reference evidence="3 4" key="1">
    <citation type="submission" date="2020-07" db="EMBL/GenBank/DDBJ databases">
        <authorList>
            <person name="Sun Q."/>
        </authorList>
    </citation>
    <scope>NUCLEOTIDE SEQUENCE [LARGE SCALE GENOMIC DNA]</scope>
    <source>
        <strain evidence="3 4">MAH-1</strain>
    </source>
</reference>
<evidence type="ECO:0000313" key="4">
    <source>
        <dbReference type="Proteomes" id="UP000535020"/>
    </source>
</evidence>